<feature type="transmembrane region" description="Helical" evidence="7">
    <location>
        <begin position="239"/>
        <end position="259"/>
    </location>
</feature>
<comment type="similarity">
    <text evidence="2">Belongs to the EccD/Snm4 family.</text>
</comment>
<proteinExistence type="inferred from homology"/>
<feature type="transmembrane region" description="Helical" evidence="7">
    <location>
        <begin position="128"/>
        <end position="149"/>
    </location>
</feature>
<geneLocation type="plasmid" evidence="9 10">
    <name>unnamed</name>
</geneLocation>
<reference evidence="9" key="1">
    <citation type="submission" date="2022-05" db="EMBL/GenBank/DDBJ databases">
        <title>A methanotrophic Mycobacterium dominates a cave microbial ecosystem.</title>
        <authorList>
            <person name="Van Spanning R.J.M."/>
            <person name="Guan Q."/>
            <person name="Melkonian C."/>
            <person name="Gallant J."/>
            <person name="Polerecky L."/>
            <person name="Flot J.-F."/>
            <person name="Brandt B.W."/>
            <person name="Braster M."/>
            <person name="Iturbe Espinoza P."/>
            <person name="Aerts J."/>
            <person name="Meima-Franke M."/>
            <person name="Piersma S.R."/>
            <person name="Bunduc C."/>
            <person name="Ummels R."/>
            <person name="Pain A."/>
            <person name="Fleming E.J."/>
            <person name="van der Wel N."/>
            <person name="Gherman V.D."/>
            <person name="Sarbu S.M."/>
            <person name="Bodelier P.L.E."/>
            <person name="Bitter W."/>
        </authorList>
    </citation>
    <scope>NUCLEOTIDE SEQUENCE</scope>
    <source>
        <strain evidence="9">Sulfur Cave</strain>
        <plasmid evidence="9">unnamed</plasmid>
    </source>
</reference>
<dbReference type="InterPro" id="IPR044049">
    <property type="entry name" value="EccD_transm"/>
</dbReference>
<feature type="transmembrane region" description="Helical" evidence="7">
    <location>
        <begin position="355"/>
        <end position="374"/>
    </location>
</feature>
<evidence type="ECO:0000259" key="8">
    <source>
        <dbReference type="Pfam" id="PF19053"/>
    </source>
</evidence>
<feature type="transmembrane region" description="Helical" evidence="7">
    <location>
        <begin position="155"/>
        <end position="175"/>
    </location>
</feature>
<feature type="transmembrane region" description="Helical" evidence="7">
    <location>
        <begin position="265"/>
        <end position="291"/>
    </location>
</feature>
<sequence length="477" mass="48567">MAAKTRTAALSRVAVWYGGGQGSTQKDMVLPTHAPISDYIADVVDTLSDDDTLTAPAGSQWTLARLGGPLKPGQSLHDARVSDGAVLELRAVRSTERYRAVIEDVVDAAAEAAAAAGRPFDESAARKAGLVGLAAGGVALCAAQWLEWIASGYSWWWALAGGLGAVVAFIGMWSAARRYEARDAATAWTVVWVAACAVVGQLIPISARTGSPGVAHVVVCAVGVAVAAVCALLITGAHLAVTSAVVALAIVVAVVGAAAEYTGVAPSAIAAGALIAGLIGMQNAGGVAAGLARISLPKVPADGEKLDVGGEISAAELATVRIRSQRAVQMTTGLMVAAALTAAAAAVWTMDPHSYHYRVELVIVSCVAVVLVSWGRTMSNALQAFSMFTGAFIVIVGSAARLLFAWHAGLAPAIIVGVVAGVLVVLVVVAVVVAHRGVNPRVARALEVFAVVALVTVYPLAAWVTGVFGLLRDLRIG</sequence>
<feature type="domain" description="EccD-like transmembrane" evidence="8">
    <location>
        <begin position="131"/>
        <end position="474"/>
    </location>
</feature>
<keyword evidence="9" id="KW-0614">Plasmid</keyword>
<dbReference type="EMBL" id="CP097321">
    <property type="protein sequence ID" value="UQX13424.1"/>
    <property type="molecule type" value="Genomic_DNA"/>
</dbReference>
<dbReference type="InterPro" id="IPR024962">
    <property type="entry name" value="YukD-like"/>
</dbReference>
<keyword evidence="6 7" id="KW-0472">Membrane</keyword>
<gene>
    <name evidence="9" type="primary">eccD</name>
    <name evidence="9" type="ORF">M5I08_24775</name>
</gene>
<name>A0ABY4QRA1_9MYCO</name>
<evidence type="ECO:0000256" key="4">
    <source>
        <dbReference type="ARBA" id="ARBA00022692"/>
    </source>
</evidence>
<protein>
    <submittedName>
        <fullName evidence="9">Type VII secretion integral membrane protein EccD</fullName>
    </submittedName>
</protein>
<keyword evidence="3" id="KW-1003">Cell membrane</keyword>
<dbReference type="NCBIfam" id="TIGR03920">
    <property type="entry name" value="T7SS_EccD"/>
    <property type="match status" value="1"/>
</dbReference>
<dbReference type="PIRSF" id="PIRSF017804">
    <property type="entry name" value="Secretion_EccD1"/>
    <property type="match status" value="1"/>
</dbReference>
<evidence type="ECO:0000256" key="6">
    <source>
        <dbReference type="ARBA" id="ARBA00023136"/>
    </source>
</evidence>
<evidence type="ECO:0000256" key="3">
    <source>
        <dbReference type="ARBA" id="ARBA00022475"/>
    </source>
</evidence>
<feature type="transmembrane region" description="Helical" evidence="7">
    <location>
        <begin position="187"/>
        <end position="207"/>
    </location>
</feature>
<feature type="transmembrane region" description="Helical" evidence="7">
    <location>
        <begin position="446"/>
        <end position="471"/>
    </location>
</feature>
<feature type="transmembrane region" description="Helical" evidence="7">
    <location>
        <begin position="331"/>
        <end position="349"/>
    </location>
</feature>
<accession>A0ABY4QRA1</accession>
<evidence type="ECO:0000256" key="2">
    <source>
        <dbReference type="ARBA" id="ARBA00006162"/>
    </source>
</evidence>
<feature type="transmembrane region" description="Helical" evidence="7">
    <location>
        <begin position="213"/>
        <end position="234"/>
    </location>
</feature>
<evidence type="ECO:0000256" key="5">
    <source>
        <dbReference type="ARBA" id="ARBA00022989"/>
    </source>
</evidence>
<feature type="transmembrane region" description="Helical" evidence="7">
    <location>
        <begin position="410"/>
        <end position="434"/>
    </location>
</feature>
<comment type="subcellular location">
    <subcellularLocation>
        <location evidence="1">Cell membrane</location>
        <topology evidence="1">Multi-pass membrane protein</topology>
    </subcellularLocation>
</comment>
<evidence type="ECO:0000313" key="9">
    <source>
        <dbReference type="EMBL" id="UQX13424.1"/>
    </source>
</evidence>
<keyword evidence="4 7" id="KW-0812">Transmembrane</keyword>
<dbReference type="Pfam" id="PF08817">
    <property type="entry name" value="YukD"/>
    <property type="match status" value="1"/>
</dbReference>
<dbReference type="Pfam" id="PF19053">
    <property type="entry name" value="EccD"/>
    <property type="match status" value="1"/>
</dbReference>
<keyword evidence="5 7" id="KW-1133">Transmembrane helix</keyword>
<evidence type="ECO:0000313" key="10">
    <source>
        <dbReference type="Proteomes" id="UP001056610"/>
    </source>
</evidence>
<dbReference type="InterPro" id="IPR006707">
    <property type="entry name" value="T7SS_EccD"/>
</dbReference>
<dbReference type="RefSeq" id="WP_219069452.1">
    <property type="nucleotide sequence ID" value="NZ_CAJUXY010000056.1"/>
</dbReference>
<organism evidence="9 10">
    <name type="scientific">Candidatus Mycobacterium methanotrophicum</name>
    <dbReference type="NCBI Taxonomy" id="2943498"/>
    <lineage>
        <taxon>Bacteria</taxon>
        <taxon>Bacillati</taxon>
        <taxon>Actinomycetota</taxon>
        <taxon>Actinomycetes</taxon>
        <taxon>Mycobacteriales</taxon>
        <taxon>Mycobacteriaceae</taxon>
        <taxon>Mycobacterium</taxon>
    </lineage>
</organism>
<dbReference type="Proteomes" id="UP001056610">
    <property type="component" value="Plasmid unnamed"/>
</dbReference>
<evidence type="ECO:0000256" key="7">
    <source>
        <dbReference type="SAM" id="Phobius"/>
    </source>
</evidence>
<keyword evidence="10" id="KW-1185">Reference proteome</keyword>
<feature type="transmembrane region" description="Helical" evidence="7">
    <location>
        <begin position="381"/>
        <end position="404"/>
    </location>
</feature>
<evidence type="ECO:0000256" key="1">
    <source>
        <dbReference type="ARBA" id="ARBA00004651"/>
    </source>
</evidence>